<keyword evidence="9" id="KW-0472">Membrane</keyword>
<dbReference type="GO" id="GO:0015031">
    <property type="term" value="P:protein transport"/>
    <property type="evidence" value="ECO:0007669"/>
    <property type="project" value="UniProtKB-KW"/>
</dbReference>
<keyword evidence="8" id="KW-1133">Transmembrane helix</keyword>
<dbReference type="Proteomes" id="UP000289738">
    <property type="component" value="Chromosome B06"/>
</dbReference>
<proteinExistence type="predicted"/>
<keyword evidence="4" id="KW-0812">Transmembrane</keyword>
<evidence type="ECO:0000256" key="2">
    <source>
        <dbReference type="ARBA" id="ARBA00022448"/>
    </source>
</evidence>
<dbReference type="SUPFAM" id="SSF50978">
    <property type="entry name" value="WD40 repeat-like"/>
    <property type="match status" value="1"/>
</dbReference>
<dbReference type="STRING" id="3818.A0A444YNN5"/>
<dbReference type="GO" id="GO:0005789">
    <property type="term" value="C:endoplasmic reticulum membrane"/>
    <property type="evidence" value="ECO:0007669"/>
    <property type="project" value="UniProtKB-SubCell"/>
</dbReference>
<dbReference type="InterPro" id="IPR045260">
    <property type="entry name" value="Sec12-like"/>
</dbReference>
<evidence type="ECO:0000259" key="10">
    <source>
        <dbReference type="Pfam" id="PF08511"/>
    </source>
</evidence>
<keyword evidence="7" id="KW-0653">Protein transport</keyword>
<protein>
    <recommendedName>
        <fullName evidence="10">COQ9 C-terminal domain-containing protein</fullName>
    </recommendedName>
</protein>
<comment type="subcellular location">
    <subcellularLocation>
        <location evidence="1">Endoplasmic reticulum membrane</location>
        <topology evidence="1">Single-pass membrane protein</topology>
    </subcellularLocation>
</comment>
<evidence type="ECO:0000256" key="3">
    <source>
        <dbReference type="ARBA" id="ARBA00022574"/>
    </source>
</evidence>
<dbReference type="GO" id="GO:0003400">
    <property type="term" value="P:regulation of COPII vesicle coating"/>
    <property type="evidence" value="ECO:0007669"/>
    <property type="project" value="TreeGrafter"/>
</dbReference>
<keyword evidence="5" id="KW-0677">Repeat</keyword>
<dbReference type="AlphaFoldDB" id="A0A444YNN5"/>
<evidence type="ECO:0000313" key="11">
    <source>
        <dbReference type="EMBL" id="RYR03501.1"/>
    </source>
</evidence>
<organism evidence="11 12">
    <name type="scientific">Arachis hypogaea</name>
    <name type="common">Peanut</name>
    <dbReference type="NCBI Taxonomy" id="3818"/>
    <lineage>
        <taxon>Eukaryota</taxon>
        <taxon>Viridiplantae</taxon>
        <taxon>Streptophyta</taxon>
        <taxon>Embryophyta</taxon>
        <taxon>Tracheophyta</taxon>
        <taxon>Spermatophyta</taxon>
        <taxon>Magnoliopsida</taxon>
        <taxon>eudicotyledons</taxon>
        <taxon>Gunneridae</taxon>
        <taxon>Pentapetalae</taxon>
        <taxon>rosids</taxon>
        <taxon>fabids</taxon>
        <taxon>Fabales</taxon>
        <taxon>Fabaceae</taxon>
        <taxon>Papilionoideae</taxon>
        <taxon>50 kb inversion clade</taxon>
        <taxon>dalbergioids sensu lato</taxon>
        <taxon>Dalbergieae</taxon>
        <taxon>Pterocarpus clade</taxon>
        <taxon>Arachis</taxon>
    </lineage>
</organism>
<evidence type="ECO:0000256" key="4">
    <source>
        <dbReference type="ARBA" id="ARBA00022692"/>
    </source>
</evidence>
<feature type="domain" description="COQ9 C-terminal" evidence="10">
    <location>
        <begin position="317"/>
        <end position="352"/>
    </location>
</feature>
<comment type="caution">
    <text evidence="11">The sequence shown here is derived from an EMBL/GenBank/DDBJ whole genome shotgun (WGS) entry which is preliminary data.</text>
</comment>
<dbReference type="PANTHER" id="PTHR23284">
    <property type="entry name" value="PROLACTIN REGULATORY ELEMENT BINDING PROTEIN"/>
    <property type="match status" value="1"/>
</dbReference>
<gene>
    <name evidence="11" type="ORF">Ahy_B06g082490</name>
</gene>
<dbReference type="GO" id="GO:0005085">
    <property type="term" value="F:guanyl-nucleotide exchange factor activity"/>
    <property type="evidence" value="ECO:0007669"/>
    <property type="project" value="InterPro"/>
</dbReference>
<evidence type="ECO:0000256" key="7">
    <source>
        <dbReference type="ARBA" id="ARBA00022927"/>
    </source>
</evidence>
<dbReference type="InterPro" id="IPR013718">
    <property type="entry name" value="COQ9_C"/>
</dbReference>
<evidence type="ECO:0000256" key="1">
    <source>
        <dbReference type="ARBA" id="ARBA00004389"/>
    </source>
</evidence>
<reference evidence="11 12" key="1">
    <citation type="submission" date="2019-01" db="EMBL/GenBank/DDBJ databases">
        <title>Sequencing of cultivated peanut Arachis hypogaea provides insights into genome evolution and oil improvement.</title>
        <authorList>
            <person name="Chen X."/>
        </authorList>
    </citation>
    <scope>NUCLEOTIDE SEQUENCE [LARGE SCALE GENOMIC DNA]</scope>
    <source>
        <strain evidence="12">cv. Fuhuasheng</strain>
        <tissue evidence="11">Leaves</tissue>
    </source>
</reference>
<dbReference type="GO" id="GO:0006888">
    <property type="term" value="P:endoplasmic reticulum to Golgi vesicle-mediated transport"/>
    <property type="evidence" value="ECO:0007669"/>
    <property type="project" value="TreeGrafter"/>
</dbReference>
<evidence type="ECO:0000256" key="9">
    <source>
        <dbReference type="ARBA" id="ARBA00023136"/>
    </source>
</evidence>
<evidence type="ECO:0000313" key="12">
    <source>
        <dbReference type="Proteomes" id="UP000289738"/>
    </source>
</evidence>
<sequence length="366" mass="40999">MATEFHYGHASKAWPYPGTLLARFKSVAKSFDPDSPTLNSHRHSHEWQPWKSSDLRCHQHRPRCAVSLPSALSLVASALASNSVSVISLSLSPRRLLVVYAPASSFRRSPAIFLLWPPLPSLSFVFGQNENGNGRKRREGRCFSVCVAVAPHSSTLFLFSISLRNDSRSECFPLLILKKDDFVCSLSNGSCKLFELYGNETKMKLLAKELAPLQNISSQNCITLSVDGSKFATGGSDGHIRIMEWPSMNNILDEPRAHKSVRDMDFRQRKLEDTFQENSNWLKLLGRSNIKHFGCFFLASYEDSPAGVFDEAQPVNVPTSFKHRAMLVDEIWHAAGDNASDIDWYAKRTVLQLHQTLLGIILIGGY</sequence>
<dbReference type="Pfam" id="PF08511">
    <property type="entry name" value="COQ9"/>
    <property type="match status" value="1"/>
</dbReference>
<name>A0A444YNN5_ARAHY</name>
<keyword evidence="6" id="KW-0256">Endoplasmic reticulum</keyword>
<evidence type="ECO:0000256" key="6">
    <source>
        <dbReference type="ARBA" id="ARBA00022824"/>
    </source>
</evidence>
<keyword evidence="12" id="KW-1185">Reference proteome</keyword>
<dbReference type="PANTHER" id="PTHR23284:SF2">
    <property type="entry name" value="SEC12-LIKE PROTEIN 1"/>
    <property type="match status" value="1"/>
</dbReference>
<evidence type="ECO:0000256" key="8">
    <source>
        <dbReference type="ARBA" id="ARBA00022989"/>
    </source>
</evidence>
<dbReference type="Gene3D" id="2.130.10.10">
    <property type="entry name" value="YVTN repeat-like/Quinoprotein amine dehydrogenase"/>
    <property type="match status" value="1"/>
</dbReference>
<accession>A0A444YNN5</accession>
<evidence type="ECO:0000256" key="5">
    <source>
        <dbReference type="ARBA" id="ARBA00022737"/>
    </source>
</evidence>
<dbReference type="InterPro" id="IPR015943">
    <property type="entry name" value="WD40/YVTN_repeat-like_dom_sf"/>
</dbReference>
<dbReference type="EMBL" id="SDMP01000016">
    <property type="protein sequence ID" value="RYR03501.1"/>
    <property type="molecule type" value="Genomic_DNA"/>
</dbReference>
<dbReference type="InterPro" id="IPR036322">
    <property type="entry name" value="WD40_repeat_dom_sf"/>
</dbReference>
<keyword evidence="3" id="KW-0853">WD repeat</keyword>
<keyword evidence="2" id="KW-0813">Transport</keyword>